<feature type="compositionally biased region" description="Basic and acidic residues" evidence="1">
    <location>
        <begin position="220"/>
        <end position="229"/>
    </location>
</feature>
<evidence type="ECO:0000256" key="1">
    <source>
        <dbReference type="SAM" id="MobiDB-lite"/>
    </source>
</evidence>
<keyword evidence="3" id="KW-1185">Reference proteome</keyword>
<feature type="compositionally biased region" description="Basic residues" evidence="1">
    <location>
        <begin position="8"/>
        <end position="22"/>
    </location>
</feature>
<gene>
    <name evidence="2" type="ORF">LIER_26780</name>
</gene>
<comment type="caution">
    <text evidence="2">The sequence shown here is derived from an EMBL/GenBank/DDBJ whole genome shotgun (WGS) entry which is preliminary data.</text>
</comment>
<dbReference type="AlphaFoldDB" id="A0AAV3RD95"/>
<accession>A0AAV3RD95</accession>
<reference evidence="2 3" key="1">
    <citation type="submission" date="2024-01" db="EMBL/GenBank/DDBJ databases">
        <title>The complete chloroplast genome sequence of Lithospermum erythrorhizon: insights into the phylogenetic relationship among Boraginaceae species and the maternal lineages of purple gromwells.</title>
        <authorList>
            <person name="Okada T."/>
            <person name="Watanabe K."/>
        </authorList>
    </citation>
    <scope>NUCLEOTIDE SEQUENCE [LARGE SCALE GENOMIC DNA]</scope>
</reference>
<feature type="region of interest" description="Disordered" evidence="1">
    <location>
        <begin position="218"/>
        <end position="250"/>
    </location>
</feature>
<evidence type="ECO:0000313" key="3">
    <source>
        <dbReference type="Proteomes" id="UP001454036"/>
    </source>
</evidence>
<protein>
    <submittedName>
        <fullName evidence="2">Uncharacterized protein</fullName>
    </submittedName>
</protein>
<proteinExistence type="predicted"/>
<feature type="region of interest" description="Disordered" evidence="1">
    <location>
        <begin position="1"/>
        <end position="27"/>
    </location>
</feature>
<name>A0AAV3RD95_LITER</name>
<dbReference type="EMBL" id="BAABME010008441">
    <property type="protein sequence ID" value="GAA0173090.1"/>
    <property type="molecule type" value="Genomic_DNA"/>
</dbReference>
<feature type="compositionally biased region" description="Basic and acidic residues" evidence="1">
    <location>
        <begin position="235"/>
        <end position="250"/>
    </location>
</feature>
<organism evidence="2 3">
    <name type="scientific">Lithospermum erythrorhizon</name>
    <name type="common">Purple gromwell</name>
    <name type="synonym">Lithospermum officinale var. erythrorhizon</name>
    <dbReference type="NCBI Taxonomy" id="34254"/>
    <lineage>
        <taxon>Eukaryota</taxon>
        <taxon>Viridiplantae</taxon>
        <taxon>Streptophyta</taxon>
        <taxon>Embryophyta</taxon>
        <taxon>Tracheophyta</taxon>
        <taxon>Spermatophyta</taxon>
        <taxon>Magnoliopsida</taxon>
        <taxon>eudicotyledons</taxon>
        <taxon>Gunneridae</taxon>
        <taxon>Pentapetalae</taxon>
        <taxon>asterids</taxon>
        <taxon>lamiids</taxon>
        <taxon>Boraginales</taxon>
        <taxon>Boraginaceae</taxon>
        <taxon>Boraginoideae</taxon>
        <taxon>Lithospermeae</taxon>
        <taxon>Lithospermum</taxon>
    </lineage>
</organism>
<dbReference type="Proteomes" id="UP001454036">
    <property type="component" value="Unassembled WGS sequence"/>
</dbReference>
<evidence type="ECO:0000313" key="2">
    <source>
        <dbReference type="EMBL" id="GAA0173090.1"/>
    </source>
</evidence>
<sequence>MSINKGTQAKKRFKKSKNKGSKGIKGNMLEEEDVLEEVVPLRRVSPEPKKDYGPLLINAYRLPWYTDLEAFKMRCNIHVWKNSVKLNNEAEERIEEALHTRCMSKIDQNDIETTVDKAKVEKSDKEKDIDICEISTPSVRENVSEKLKEKTEELLNCCQEEIGTGKDMVEEEEVVAPSTKERYFNIIMSPDLGGEGLADFENMEATLSKVAKKLQKAKLKKEEMRRKIEASTSKRKGEDKAKTTEESSES</sequence>